<name>F9FFC1_FUSOF</name>
<proteinExistence type="predicted"/>
<dbReference type="AlphaFoldDB" id="F9FFC1"/>
<reference evidence="1" key="1">
    <citation type="journal article" date="2012" name="Mol. Plant Microbe Interact.">
        <title>A highly conserved effector in Fusarium oxysporum is required for full virulence on Arabidopsis.</title>
        <authorList>
            <person name="Thatcher L.F."/>
            <person name="Gardiner D.M."/>
            <person name="Kazan K."/>
            <person name="Manners J."/>
        </authorList>
    </citation>
    <scope>NUCLEOTIDE SEQUENCE [LARGE SCALE GENOMIC DNA]</scope>
    <source>
        <strain evidence="1">Fo5176</strain>
    </source>
</reference>
<comment type="caution">
    <text evidence="1">The sequence shown here is derived from an EMBL/GenBank/DDBJ whole genome shotgun (WGS) entry which is preliminary data.</text>
</comment>
<gene>
    <name evidence="1" type="ORF">FOXB_05100</name>
</gene>
<protein>
    <submittedName>
        <fullName evidence="1">Uncharacterized protein</fullName>
    </submittedName>
</protein>
<evidence type="ECO:0000313" key="1">
    <source>
        <dbReference type="EMBL" id="EGU84381.1"/>
    </source>
</evidence>
<dbReference type="EMBL" id="AFQF01001622">
    <property type="protein sequence ID" value="EGU84381.1"/>
    <property type="molecule type" value="Genomic_DNA"/>
</dbReference>
<accession>F9FFC1</accession>
<sequence>MNKAKQAADPEETPSHR</sequence>
<organism evidence="1">
    <name type="scientific">Fusarium oxysporum (strain Fo5176)</name>
    <name type="common">Fusarium vascular wilt</name>
    <dbReference type="NCBI Taxonomy" id="660025"/>
    <lineage>
        <taxon>Eukaryota</taxon>
        <taxon>Fungi</taxon>
        <taxon>Dikarya</taxon>
        <taxon>Ascomycota</taxon>
        <taxon>Pezizomycotina</taxon>
        <taxon>Sordariomycetes</taxon>
        <taxon>Hypocreomycetidae</taxon>
        <taxon>Hypocreales</taxon>
        <taxon>Nectriaceae</taxon>
        <taxon>Fusarium</taxon>
        <taxon>Fusarium oxysporum species complex</taxon>
    </lineage>
</organism>